<evidence type="ECO:0000313" key="4">
    <source>
        <dbReference type="EMBL" id="TDK84641.1"/>
    </source>
</evidence>
<evidence type="ECO:0000313" key="5">
    <source>
        <dbReference type="Proteomes" id="UP000294929"/>
    </source>
</evidence>
<dbReference type="Pfam" id="PF13784">
    <property type="entry name" value="Fic_N"/>
    <property type="match status" value="1"/>
</dbReference>
<dbReference type="Gene3D" id="1.10.3290.10">
    <property type="entry name" value="Fido-like domain"/>
    <property type="match status" value="1"/>
</dbReference>
<sequence>MVSDDWPAVGSEEHTWVSRLPSDVLPARQRTAARGHYRAAVVSPIAALTPRLPNDVTALAEDATVAIARFDSELGAEVAPFSSVLLRSESASSSRIENLTSGAKSIALAELGSTEKRNATEIVGNVAAMKAALQLADRLDASAILSMHHALLAASQPNIAGRWRDEQVWIGGNSISPHGAKYIAPHQDHVPELMADLVTFSCRRGLPVLSQAAIAHAQFETIHPFADGNGRTGRALIHAMLRRHGLANNVTVPVSAGLLTDTNGYFDTLTAYRGGEPAPIVEKLAHAALSAIANGRELVLDLRTIRDGWSDRLRARRGSGAWRLIEVLPRQPVVDAATVAAELSVTTQNALRSIGALTDAGILTEFTGFGRNRMWQSTEVLAALDAFAERAGRRRLA</sequence>
<dbReference type="PANTHER" id="PTHR13504:SF38">
    <property type="entry name" value="FIDO DOMAIN-CONTAINING PROTEIN"/>
    <property type="match status" value="1"/>
</dbReference>
<evidence type="ECO:0000256" key="1">
    <source>
        <dbReference type="PIRSR" id="PIRSR640198-1"/>
    </source>
</evidence>
<protein>
    <submittedName>
        <fullName evidence="4">Fic family protein</fullName>
    </submittedName>
</protein>
<feature type="active site" evidence="1">
    <location>
        <position position="223"/>
    </location>
</feature>
<proteinExistence type="predicted"/>
<accession>A0A4R5W924</accession>
<dbReference type="GO" id="GO:0005524">
    <property type="term" value="F:ATP binding"/>
    <property type="evidence" value="ECO:0007669"/>
    <property type="project" value="UniProtKB-KW"/>
</dbReference>
<dbReference type="InterPro" id="IPR040198">
    <property type="entry name" value="Fido_containing"/>
</dbReference>
<dbReference type="RefSeq" id="WP_073697216.1">
    <property type="nucleotide sequence ID" value="NZ_SDLO01000035.1"/>
</dbReference>
<organism evidence="4 5">
    <name type="scientific">Mycolicibacterium mucogenicum</name>
    <name type="common">Mycobacterium mucogenicum</name>
    <dbReference type="NCBI Taxonomy" id="56689"/>
    <lineage>
        <taxon>Bacteria</taxon>
        <taxon>Bacillati</taxon>
        <taxon>Actinomycetota</taxon>
        <taxon>Actinomycetes</taxon>
        <taxon>Mycobacteriales</taxon>
        <taxon>Mycobacteriaceae</taxon>
        <taxon>Mycolicibacterium</taxon>
    </lineage>
</organism>
<dbReference type="InterPro" id="IPR036597">
    <property type="entry name" value="Fido-like_dom_sf"/>
</dbReference>
<evidence type="ECO:0000259" key="3">
    <source>
        <dbReference type="PROSITE" id="PS51459"/>
    </source>
</evidence>
<feature type="domain" description="Fido" evidence="3">
    <location>
        <begin position="139"/>
        <end position="286"/>
    </location>
</feature>
<dbReference type="PROSITE" id="PS51459">
    <property type="entry name" value="FIDO"/>
    <property type="match status" value="1"/>
</dbReference>
<dbReference type="Proteomes" id="UP000294929">
    <property type="component" value="Unassembled WGS sequence"/>
</dbReference>
<evidence type="ECO:0000256" key="2">
    <source>
        <dbReference type="PIRSR" id="PIRSR640198-2"/>
    </source>
</evidence>
<dbReference type="InterPro" id="IPR025758">
    <property type="entry name" value="Fic/DOC_N"/>
</dbReference>
<dbReference type="Pfam" id="PF02661">
    <property type="entry name" value="Fic"/>
    <property type="match status" value="1"/>
</dbReference>
<dbReference type="EMBL" id="SDLO01000035">
    <property type="protein sequence ID" value="TDK84641.1"/>
    <property type="molecule type" value="Genomic_DNA"/>
</dbReference>
<keyword evidence="2" id="KW-0067">ATP-binding</keyword>
<reference evidence="4 5" key="1">
    <citation type="submission" date="2019-01" db="EMBL/GenBank/DDBJ databases">
        <title>High-quality-draft genome sequences of five non-tuberculosis mycobacteriaceae isolated from a nosocomial environment.</title>
        <authorList>
            <person name="Tiago I."/>
            <person name="Alarico S."/>
            <person name="Pereira S.G."/>
            <person name="Coelho C."/>
            <person name="Maranha A."/>
            <person name="Empadinhas N."/>
        </authorList>
    </citation>
    <scope>NUCLEOTIDE SEQUENCE [LARGE SCALE GENOMIC DNA]</scope>
    <source>
        <strain evidence="4 5">24AIII</strain>
    </source>
</reference>
<dbReference type="InterPro" id="IPR003812">
    <property type="entry name" value="Fido"/>
</dbReference>
<name>A0A4R5W924_MYCMU</name>
<dbReference type="PANTHER" id="PTHR13504">
    <property type="entry name" value="FIDO DOMAIN-CONTAINING PROTEIN DDB_G0283145"/>
    <property type="match status" value="1"/>
</dbReference>
<comment type="caution">
    <text evidence="4">The sequence shown here is derived from an EMBL/GenBank/DDBJ whole genome shotgun (WGS) entry which is preliminary data.</text>
</comment>
<keyword evidence="2" id="KW-0547">Nucleotide-binding</keyword>
<dbReference type="SUPFAM" id="SSF140931">
    <property type="entry name" value="Fic-like"/>
    <property type="match status" value="1"/>
</dbReference>
<feature type="binding site" evidence="2">
    <location>
        <begin position="227"/>
        <end position="234"/>
    </location>
    <ligand>
        <name>ATP</name>
        <dbReference type="ChEBI" id="CHEBI:30616"/>
    </ligand>
</feature>
<gene>
    <name evidence="4" type="ORF">EUA03_25615</name>
</gene>
<dbReference type="AlphaFoldDB" id="A0A4R5W924"/>